<accession>A0ABP7Q0G4</accession>
<sequence>MYSEARKLHLIEAMLKVKSESVLIALENILKKNEVKTASSKSSIYDFVGIFSESEASLMNDSIEEANSIS</sequence>
<evidence type="ECO:0000313" key="1">
    <source>
        <dbReference type="EMBL" id="GAA3974479.1"/>
    </source>
</evidence>
<dbReference type="Proteomes" id="UP001500742">
    <property type="component" value="Unassembled WGS sequence"/>
</dbReference>
<reference evidence="2" key="1">
    <citation type="journal article" date="2019" name="Int. J. Syst. Evol. Microbiol.">
        <title>The Global Catalogue of Microorganisms (GCM) 10K type strain sequencing project: providing services to taxonomists for standard genome sequencing and annotation.</title>
        <authorList>
            <consortium name="The Broad Institute Genomics Platform"/>
            <consortium name="The Broad Institute Genome Sequencing Center for Infectious Disease"/>
            <person name="Wu L."/>
            <person name="Ma J."/>
        </authorList>
    </citation>
    <scope>NUCLEOTIDE SEQUENCE [LARGE SCALE GENOMIC DNA]</scope>
    <source>
        <strain evidence="2">JCM 16601</strain>
    </source>
</reference>
<organism evidence="1 2">
    <name type="scientific">Mucilaginibacter dorajii</name>
    <dbReference type="NCBI Taxonomy" id="692994"/>
    <lineage>
        <taxon>Bacteria</taxon>
        <taxon>Pseudomonadati</taxon>
        <taxon>Bacteroidota</taxon>
        <taxon>Sphingobacteriia</taxon>
        <taxon>Sphingobacteriales</taxon>
        <taxon>Sphingobacteriaceae</taxon>
        <taxon>Mucilaginibacter</taxon>
    </lineage>
</organism>
<dbReference type="EMBL" id="BAAAZC010000019">
    <property type="protein sequence ID" value="GAA3974479.1"/>
    <property type="molecule type" value="Genomic_DNA"/>
</dbReference>
<comment type="caution">
    <text evidence="1">The sequence shown here is derived from an EMBL/GenBank/DDBJ whole genome shotgun (WGS) entry which is preliminary data.</text>
</comment>
<name>A0ABP7Q0G4_9SPHI</name>
<dbReference type="RefSeq" id="WP_259087804.1">
    <property type="nucleotide sequence ID" value="NZ_BAAAZC010000019.1"/>
</dbReference>
<evidence type="ECO:0000313" key="2">
    <source>
        <dbReference type="Proteomes" id="UP001500742"/>
    </source>
</evidence>
<proteinExistence type="predicted"/>
<gene>
    <name evidence="1" type="ORF">GCM10022210_26010</name>
</gene>
<keyword evidence="2" id="KW-1185">Reference proteome</keyword>
<protein>
    <submittedName>
        <fullName evidence="1">Uncharacterized protein</fullName>
    </submittedName>
</protein>